<proteinExistence type="inferred from homology"/>
<comment type="similarity">
    <text evidence="2 8">Belongs to the 4-toluene sulfonate uptake permease (TSUP) (TC 2.A.102) family.</text>
</comment>
<dbReference type="HOGENOM" id="CLU_045498_7_0_4"/>
<keyword evidence="4 8" id="KW-1003">Cell membrane</keyword>
<dbReference type="InterPro" id="IPR052017">
    <property type="entry name" value="TSUP"/>
</dbReference>
<reference evidence="9 10" key="1">
    <citation type="journal article" date="2003" name="Nat. Genet.">
        <title>Comparative analysis of the genome sequences of Bordetella pertussis, Bordetella parapertussis and Bordetella bronchiseptica.</title>
        <authorList>
            <person name="Parkhill J."/>
            <person name="Sebaihia M."/>
            <person name="Preston A."/>
            <person name="Murphy L.D."/>
            <person name="Thomson N.R."/>
            <person name="Harris D.E."/>
            <person name="Holden M.T.G."/>
            <person name="Churcher C.M."/>
            <person name="Bentley S.D."/>
            <person name="Mungall K.L."/>
            <person name="Cerdeno-Tarraga A.-M."/>
            <person name="Temple L."/>
            <person name="James K.D."/>
            <person name="Harris B."/>
            <person name="Quail M.A."/>
            <person name="Achtman M."/>
            <person name="Atkin R."/>
            <person name="Baker S."/>
            <person name="Basham D."/>
            <person name="Bason N."/>
            <person name="Cherevach I."/>
            <person name="Chillingworth T."/>
            <person name="Collins M."/>
            <person name="Cronin A."/>
            <person name="Davis P."/>
            <person name="Doggett J."/>
            <person name="Feltwell T."/>
            <person name="Goble A."/>
            <person name="Hamlin N."/>
            <person name="Hauser H."/>
            <person name="Holroyd S."/>
            <person name="Jagels K."/>
            <person name="Leather S."/>
            <person name="Moule S."/>
            <person name="Norberczak H."/>
            <person name="O'Neil S."/>
            <person name="Ormond D."/>
            <person name="Price C."/>
            <person name="Rabbinowitsch E."/>
            <person name="Rutter S."/>
            <person name="Sanders M."/>
            <person name="Saunders D."/>
            <person name="Seeger K."/>
            <person name="Sharp S."/>
            <person name="Simmonds M."/>
            <person name="Skelton J."/>
            <person name="Squares R."/>
            <person name="Squares S."/>
            <person name="Stevens K."/>
            <person name="Unwin L."/>
            <person name="Whitehead S."/>
            <person name="Barrell B.G."/>
            <person name="Maskell D.J."/>
        </authorList>
    </citation>
    <scope>NUCLEOTIDE SEQUENCE [LARGE SCALE GENOMIC DNA]</scope>
    <source>
        <strain evidence="9 10">ATCC BAA-588 / NCTC 13252 / RB50</strain>
    </source>
</reference>
<dbReference type="GeneID" id="56477541"/>
<feature type="transmembrane region" description="Helical" evidence="8">
    <location>
        <begin position="141"/>
        <end position="163"/>
    </location>
</feature>
<evidence type="ECO:0000256" key="3">
    <source>
        <dbReference type="ARBA" id="ARBA00022448"/>
    </source>
</evidence>
<evidence type="ECO:0000313" key="9">
    <source>
        <dbReference type="EMBL" id="CAE34323.1"/>
    </source>
</evidence>
<evidence type="ECO:0000256" key="4">
    <source>
        <dbReference type="ARBA" id="ARBA00022475"/>
    </source>
</evidence>
<dbReference type="KEGG" id="bbr:BB3960"/>
<evidence type="ECO:0000256" key="5">
    <source>
        <dbReference type="ARBA" id="ARBA00022692"/>
    </source>
</evidence>
<keyword evidence="6 8" id="KW-1133">Transmembrane helix</keyword>
<dbReference type="EMBL" id="BX640449">
    <property type="protein sequence ID" value="CAE34323.1"/>
    <property type="molecule type" value="Genomic_DNA"/>
</dbReference>
<dbReference type="AlphaFoldDB" id="A0A0H3LPY1"/>
<feature type="transmembrane region" description="Helical" evidence="8">
    <location>
        <begin position="228"/>
        <end position="246"/>
    </location>
</feature>
<dbReference type="Proteomes" id="UP000001027">
    <property type="component" value="Chromosome"/>
</dbReference>
<dbReference type="GO" id="GO:0005886">
    <property type="term" value="C:plasma membrane"/>
    <property type="evidence" value="ECO:0007669"/>
    <property type="project" value="UniProtKB-SubCell"/>
</dbReference>
<keyword evidence="5 8" id="KW-0812">Transmembrane</keyword>
<organism evidence="9 10">
    <name type="scientific">Bordetella bronchiseptica (strain ATCC BAA-588 / NCTC 13252 / RB50)</name>
    <name type="common">Alcaligenes bronchisepticus</name>
    <dbReference type="NCBI Taxonomy" id="257310"/>
    <lineage>
        <taxon>Bacteria</taxon>
        <taxon>Pseudomonadati</taxon>
        <taxon>Pseudomonadota</taxon>
        <taxon>Betaproteobacteria</taxon>
        <taxon>Burkholderiales</taxon>
        <taxon>Alcaligenaceae</taxon>
        <taxon>Bordetella</taxon>
    </lineage>
</organism>
<evidence type="ECO:0000256" key="8">
    <source>
        <dbReference type="RuleBase" id="RU363041"/>
    </source>
</evidence>
<name>A0A0H3LPY1_BORBR</name>
<accession>A0A0H3LPY1</accession>
<dbReference type="eggNOG" id="COG0730">
    <property type="taxonomic scope" value="Bacteria"/>
</dbReference>
<evidence type="ECO:0000313" key="10">
    <source>
        <dbReference type="Proteomes" id="UP000001027"/>
    </source>
</evidence>
<evidence type="ECO:0000256" key="1">
    <source>
        <dbReference type="ARBA" id="ARBA00004651"/>
    </source>
</evidence>
<feature type="transmembrane region" description="Helical" evidence="8">
    <location>
        <begin position="101"/>
        <end position="121"/>
    </location>
</feature>
<dbReference type="PANTHER" id="PTHR30269">
    <property type="entry name" value="TRANSMEMBRANE PROTEIN YFCA"/>
    <property type="match status" value="1"/>
</dbReference>
<comment type="subcellular location">
    <subcellularLocation>
        <location evidence="1 8">Cell membrane</location>
        <topology evidence="1 8">Multi-pass membrane protein</topology>
    </subcellularLocation>
</comment>
<feature type="transmembrane region" description="Helical" evidence="8">
    <location>
        <begin position="175"/>
        <end position="194"/>
    </location>
</feature>
<dbReference type="InterPro" id="IPR002781">
    <property type="entry name" value="TM_pro_TauE-like"/>
</dbReference>
<feature type="transmembrane region" description="Helical" evidence="8">
    <location>
        <begin position="200"/>
        <end position="216"/>
    </location>
</feature>
<dbReference type="PANTHER" id="PTHR30269:SF0">
    <property type="entry name" value="MEMBRANE TRANSPORTER PROTEIN YFCA-RELATED"/>
    <property type="match status" value="1"/>
</dbReference>
<gene>
    <name evidence="9" type="ordered locus">BB3960</name>
</gene>
<keyword evidence="7 8" id="KW-0472">Membrane</keyword>
<dbReference type="RefSeq" id="WP_003814137.1">
    <property type="nucleotide sequence ID" value="NC_002927.3"/>
</dbReference>
<evidence type="ECO:0000256" key="2">
    <source>
        <dbReference type="ARBA" id="ARBA00009142"/>
    </source>
</evidence>
<feature type="transmembrane region" description="Helical" evidence="8">
    <location>
        <begin position="73"/>
        <end position="94"/>
    </location>
</feature>
<keyword evidence="3" id="KW-0813">Transport</keyword>
<protein>
    <recommendedName>
        <fullName evidence="8">Probable membrane transporter protein</fullName>
    </recommendedName>
</protein>
<dbReference type="Pfam" id="PF01925">
    <property type="entry name" value="TauE"/>
    <property type="match status" value="1"/>
</dbReference>
<sequence>MDLALVLGAAFFAGILNAAAGGGSFLTLPALVAVGVPPVMANATGTLALLPGYFAGAWAMRRDLFIEPHRVPLWRTTLIAAVGGAVGALLLLWIDQKAFRHLAPWLLLVATLIFWCAPAMLKRTQQAAAAPGNWRGQAGLTAVSVYGGFFNGGIGIMLLALFSASGYQSLNTMNALKNLLSGVLTCIAVVVYVAGALINWQYALLMLGAALAGGYVGGRLARRIPRGALRAGIIAIGLAMTAFMFMRA</sequence>
<evidence type="ECO:0000256" key="7">
    <source>
        <dbReference type="ARBA" id="ARBA00023136"/>
    </source>
</evidence>
<evidence type="ECO:0000256" key="6">
    <source>
        <dbReference type="ARBA" id="ARBA00022989"/>
    </source>
</evidence>